<gene>
    <name evidence="2" type="ORF">HNP46_006855</name>
</gene>
<name>A0A7W7P4R0_PSENT</name>
<keyword evidence="1" id="KW-0732">Signal</keyword>
<dbReference type="EMBL" id="JACHLI010000052">
    <property type="protein sequence ID" value="MBB4867936.1"/>
    <property type="molecule type" value="Genomic_DNA"/>
</dbReference>
<evidence type="ECO:0000256" key="1">
    <source>
        <dbReference type="SAM" id="SignalP"/>
    </source>
</evidence>
<evidence type="ECO:0000313" key="3">
    <source>
        <dbReference type="Proteomes" id="UP000566995"/>
    </source>
</evidence>
<dbReference type="RefSeq" id="WP_184598049.1">
    <property type="nucleotide sequence ID" value="NZ_JACHLI010000052.1"/>
</dbReference>
<evidence type="ECO:0000313" key="2">
    <source>
        <dbReference type="EMBL" id="MBB4867936.1"/>
    </source>
</evidence>
<dbReference type="Proteomes" id="UP000566995">
    <property type="component" value="Unassembled WGS sequence"/>
</dbReference>
<reference evidence="2 3" key="1">
    <citation type="submission" date="2020-08" db="EMBL/GenBank/DDBJ databases">
        <title>Functional genomics of gut bacteria from endangered species of beetles.</title>
        <authorList>
            <person name="Carlos-Shanley C."/>
        </authorList>
    </citation>
    <scope>NUCLEOTIDE SEQUENCE [LARGE SCALE GENOMIC DNA]</scope>
    <source>
        <strain evidence="2 3">S00179</strain>
    </source>
</reference>
<protein>
    <submittedName>
        <fullName evidence="2">Uncharacterized protein</fullName>
    </submittedName>
</protein>
<dbReference type="AlphaFoldDB" id="A0A7W7P4R0"/>
<comment type="caution">
    <text evidence="2">The sequence shown here is derived from an EMBL/GenBank/DDBJ whole genome shotgun (WGS) entry which is preliminary data.</text>
</comment>
<sequence length="218" mass="24101">MRSLSALLAGLTLSAVLCGHAAGAEPPASPTSPLLEDIERYLLLYSATGDERFLNRLNGLGTQFEQKLGEQKQAEPLRDIWQLYQQTLDRVQAAYREKGVDLKKALNQSQEVADLFDSFLVSSPPPAGLASDLRELALLEARKANHALLGIEAAANQQRIEQLRSAITAQLDALPEEAQRERLLTHWNYLRQAQAASGTLLYPFNAQIEYLSEHLPQG</sequence>
<feature type="chain" id="PRO_5031281095" evidence="1">
    <location>
        <begin position="22"/>
        <end position="218"/>
    </location>
</feature>
<accession>A0A7W7P4R0</accession>
<feature type="signal peptide" evidence="1">
    <location>
        <begin position="1"/>
        <end position="21"/>
    </location>
</feature>
<organism evidence="2 3">
    <name type="scientific">Pseudomonas nitroreducens</name>
    <dbReference type="NCBI Taxonomy" id="46680"/>
    <lineage>
        <taxon>Bacteria</taxon>
        <taxon>Pseudomonadati</taxon>
        <taxon>Pseudomonadota</taxon>
        <taxon>Gammaproteobacteria</taxon>
        <taxon>Pseudomonadales</taxon>
        <taxon>Pseudomonadaceae</taxon>
        <taxon>Pseudomonas</taxon>
    </lineage>
</organism>
<proteinExistence type="predicted"/>